<evidence type="ECO:0008006" key="4">
    <source>
        <dbReference type="Google" id="ProtNLM"/>
    </source>
</evidence>
<dbReference type="Proteomes" id="UP001365128">
    <property type="component" value="Unassembled WGS sequence"/>
</dbReference>
<accession>A0ABR1MH28</accession>
<feature type="transmembrane region" description="Helical" evidence="1">
    <location>
        <begin position="38"/>
        <end position="64"/>
    </location>
</feature>
<proteinExistence type="predicted"/>
<gene>
    <name evidence="2" type="ORF">IWX46DRAFT_50638</name>
</gene>
<reference evidence="2 3" key="1">
    <citation type="submission" date="2024-04" db="EMBL/GenBank/DDBJ databases">
        <title>Phyllosticta paracitricarpa is synonymous to the EU quarantine fungus P. citricarpa based on phylogenomic analyses.</title>
        <authorList>
            <consortium name="Lawrence Berkeley National Laboratory"/>
            <person name="Van Ingen-Buijs V.A."/>
            <person name="Van Westerhoven A.C."/>
            <person name="Haridas S."/>
            <person name="Skiadas P."/>
            <person name="Martin F."/>
            <person name="Groenewald J.Z."/>
            <person name="Crous P.W."/>
            <person name="Seidl M.F."/>
        </authorList>
    </citation>
    <scope>NUCLEOTIDE SEQUENCE [LARGE SCALE GENOMIC DNA]</scope>
    <source>
        <strain evidence="2 3">CBS 122670</strain>
    </source>
</reference>
<protein>
    <recommendedName>
        <fullName evidence="4">Transmembrane protein</fullName>
    </recommendedName>
</protein>
<comment type="caution">
    <text evidence="2">The sequence shown here is derived from an EMBL/GenBank/DDBJ whole genome shotgun (WGS) entry which is preliminary data.</text>
</comment>
<keyword evidence="1" id="KW-1133">Transmembrane helix</keyword>
<feature type="transmembrane region" description="Helical" evidence="1">
    <location>
        <begin position="84"/>
        <end position="104"/>
    </location>
</feature>
<evidence type="ECO:0000256" key="1">
    <source>
        <dbReference type="SAM" id="Phobius"/>
    </source>
</evidence>
<keyword evidence="3" id="KW-1185">Reference proteome</keyword>
<keyword evidence="1" id="KW-0812">Transmembrane</keyword>
<organism evidence="2 3">
    <name type="scientific">Phyllosticta citricarpa</name>
    <dbReference type="NCBI Taxonomy" id="55181"/>
    <lineage>
        <taxon>Eukaryota</taxon>
        <taxon>Fungi</taxon>
        <taxon>Dikarya</taxon>
        <taxon>Ascomycota</taxon>
        <taxon>Pezizomycotina</taxon>
        <taxon>Dothideomycetes</taxon>
        <taxon>Dothideomycetes incertae sedis</taxon>
        <taxon>Botryosphaeriales</taxon>
        <taxon>Phyllostictaceae</taxon>
        <taxon>Phyllosticta</taxon>
    </lineage>
</organism>
<dbReference type="EMBL" id="JBBPDW010000011">
    <property type="protein sequence ID" value="KAK7548217.1"/>
    <property type="molecule type" value="Genomic_DNA"/>
</dbReference>
<keyword evidence="1" id="KW-0472">Membrane</keyword>
<evidence type="ECO:0000313" key="3">
    <source>
        <dbReference type="Proteomes" id="UP001365128"/>
    </source>
</evidence>
<evidence type="ECO:0000313" key="2">
    <source>
        <dbReference type="EMBL" id="KAK7548217.1"/>
    </source>
</evidence>
<sequence>MLKFLRASERVCALWDLHGSWMGRRTCLPSTSSFPPSLSSFLCFASLCFCPFISLIPPNFEFFVPLRVKWMARLRRHDSARRGVEWRVVWLLGFSLITDCLALLQSTLLPLPFLVSFLVRTFSLGFLWSGSGREDGVGAV</sequence>
<name>A0ABR1MH28_9PEZI</name>